<dbReference type="InterPro" id="IPR001680">
    <property type="entry name" value="WD40_rpt"/>
</dbReference>
<organism evidence="4">
    <name type="scientific">Strombidium inclinatum</name>
    <dbReference type="NCBI Taxonomy" id="197538"/>
    <lineage>
        <taxon>Eukaryota</taxon>
        <taxon>Sar</taxon>
        <taxon>Alveolata</taxon>
        <taxon>Ciliophora</taxon>
        <taxon>Intramacronucleata</taxon>
        <taxon>Spirotrichea</taxon>
        <taxon>Oligotrichia</taxon>
        <taxon>Strombidiidae</taxon>
        <taxon>Strombidium</taxon>
    </lineage>
</organism>
<dbReference type="SUPFAM" id="SSF50978">
    <property type="entry name" value="WD40 repeat-like"/>
    <property type="match status" value="1"/>
</dbReference>
<dbReference type="InterPro" id="IPR015943">
    <property type="entry name" value="WD40/YVTN_repeat-like_dom_sf"/>
</dbReference>
<dbReference type="Pfam" id="PF00400">
    <property type="entry name" value="WD40"/>
    <property type="match status" value="6"/>
</dbReference>
<dbReference type="CDD" id="cd00200">
    <property type="entry name" value="WD40"/>
    <property type="match status" value="1"/>
</dbReference>
<dbReference type="PROSITE" id="PS50082">
    <property type="entry name" value="WD_REPEATS_2"/>
    <property type="match status" value="6"/>
</dbReference>
<feature type="repeat" description="WD" evidence="3">
    <location>
        <begin position="160"/>
        <end position="201"/>
    </location>
</feature>
<feature type="repeat" description="WD" evidence="3">
    <location>
        <begin position="33"/>
        <end position="74"/>
    </location>
</feature>
<evidence type="ECO:0000313" key="4">
    <source>
        <dbReference type="EMBL" id="CAE0323766.1"/>
    </source>
</evidence>
<dbReference type="PROSITE" id="PS50294">
    <property type="entry name" value="WD_REPEATS_REGION"/>
    <property type="match status" value="4"/>
</dbReference>
<dbReference type="Gene3D" id="2.130.10.10">
    <property type="entry name" value="YVTN repeat-like/Quinoprotein amine dehydrogenase"/>
    <property type="match status" value="2"/>
</dbReference>
<protein>
    <submittedName>
        <fullName evidence="4">Uncharacterized protein</fullName>
    </submittedName>
</protein>
<sequence>MCLHAKKQIVATASDDCTWKIWNLDNYENIMTGEGHKDWISAIDFHPAGSHLITGGGDKAIKVWDFINSSIAHTFQDIHTGPIWKLKFHDTGDFILSASGDGAVKLFDLNSMKMRQQFRSHTDSVNGLNFQPFTNFFVTGSADRSTSIWDMRTGLTVQTFYGHLNTINDANFSIGGQYVSTCDSDGIVKLWDIRMVQELFTVDTGNAIAHCLTFDKSTKMLAVGCSDAEIKMINIEKAELTSSLKGHEDGVTSLYINQDNGSLYSAGNDSTIRIWK</sequence>
<dbReference type="PANTHER" id="PTHR14604:SF3">
    <property type="entry name" value="SPERM-ASSOCIATED ANTIGEN 16 PROTEIN"/>
    <property type="match status" value="1"/>
</dbReference>
<keyword evidence="1 3" id="KW-0853">WD repeat</keyword>
<feature type="repeat" description="WD" evidence="3">
    <location>
        <begin position="244"/>
        <end position="276"/>
    </location>
</feature>
<reference evidence="4" key="1">
    <citation type="submission" date="2021-01" db="EMBL/GenBank/DDBJ databases">
        <authorList>
            <person name="Corre E."/>
            <person name="Pelletier E."/>
            <person name="Niang G."/>
            <person name="Scheremetjew M."/>
            <person name="Finn R."/>
            <person name="Kale V."/>
            <person name="Holt S."/>
            <person name="Cochrane G."/>
            <person name="Meng A."/>
            <person name="Brown T."/>
            <person name="Cohen L."/>
        </authorList>
    </citation>
    <scope>NUCLEOTIDE SEQUENCE</scope>
    <source>
        <strain evidence="4">S3</strain>
    </source>
</reference>
<dbReference type="InterPro" id="IPR020472">
    <property type="entry name" value="WD40_PAC1"/>
</dbReference>
<dbReference type="PANTHER" id="PTHR14604">
    <property type="entry name" value="WD40 REPEAT PF20"/>
    <property type="match status" value="1"/>
</dbReference>
<feature type="repeat" description="WD" evidence="3">
    <location>
        <begin position="1"/>
        <end position="32"/>
    </location>
</feature>
<name>A0A7S3IIS9_9SPIT</name>
<feature type="repeat" description="WD" evidence="3">
    <location>
        <begin position="76"/>
        <end position="117"/>
    </location>
</feature>
<dbReference type="PROSITE" id="PS00678">
    <property type="entry name" value="WD_REPEATS_1"/>
    <property type="match status" value="2"/>
</dbReference>
<dbReference type="EMBL" id="HBIH01010512">
    <property type="protein sequence ID" value="CAE0323766.1"/>
    <property type="molecule type" value="Transcribed_RNA"/>
</dbReference>
<keyword evidence="2" id="KW-0677">Repeat</keyword>
<dbReference type="AlphaFoldDB" id="A0A7S3IIS9"/>
<gene>
    <name evidence="4" type="ORF">SINC0208_LOCUS4352</name>
</gene>
<dbReference type="InterPro" id="IPR036322">
    <property type="entry name" value="WD40_repeat_dom_sf"/>
</dbReference>
<dbReference type="InterPro" id="IPR050995">
    <property type="entry name" value="WD-F-box_domain-protein"/>
</dbReference>
<evidence type="ECO:0000256" key="1">
    <source>
        <dbReference type="ARBA" id="ARBA00022574"/>
    </source>
</evidence>
<dbReference type="PRINTS" id="PR00320">
    <property type="entry name" value="GPROTEINBRPT"/>
</dbReference>
<accession>A0A7S3IIS9</accession>
<evidence type="ECO:0000256" key="2">
    <source>
        <dbReference type="ARBA" id="ARBA00022737"/>
    </source>
</evidence>
<evidence type="ECO:0000256" key="3">
    <source>
        <dbReference type="PROSITE-ProRule" id="PRU00221"/>
    </source>
</evidence>
<feature type="repeat" description="WD" evidence="3">
    <location>
        <begin position="118"/>
        <end position="159"/>
    </location>
</feature>
<dbReference type="SMART" id="SM00320">
    <property type="entry name" value="WD40"/>
    <property type="match status" value="6"/>
</dbReference>
<dbReference type="InterPro" id="IPR019775">
    <property type="entry name" value="WD40_repeat_CS"/>
</dbReference>
<proteinExistence type="predicted"/>